<dbReference type="SUPFAM" id="SSF56436">
    <property type="entry name" value="C-type lectin-like"/>
    <property type="match status" value="1"/>
</dbReference>
<dbReference type="SUPFAM" id="SSF50998">
    <property type="entry name" value="Quinoprotein alcohol dehydrogenase-like"/>
    <property type="match status" value="1"/>
</dbReference>
<evidence type="ECO:0000259" key="7">
    <source>
        <dbReference type="Pfam" id="PF03781"/>
    </source>
</evidence>
<organism evidence="9 10">
    <name type="scientific">Luteolibacter arcticus</name>
    <dbReference type="NCBI Taxonomy" id="1581411"/>
    <lineage>
        <taxon>Bacteria</taxon>
        <taxon>Pseudomonadati</taxon>
        <taxon>Verrucomicrobiota</taxon>
        <taxon>Verrucomicrobiia</taxon>
        <taxon>Verrucomicrobiales</taxon>
        <taxon>Verrucomicrobiaceae</taxon>
        <taxon>Luteolibacter</taxon>
    </lineage>
</organism>
<evidence type="ECO:0000259" key="8">
    <source>
        <dbReference type="Pfam" id="PF20703"/>
    </source>
</evidence>
<dbReference type="RefSeq" id="WP_264485258.1">
    <property type="nucleotide sequence ID" value="NZ_JAPDDT010000001.1"/>
</dbReference>
<dbReference type="InterPro" id="IPR001680">
    <property type="entry name" value="WD40_rpt"/>
</dbReference>
<keyword evidence="4" id="KW-0175">Coiled coil</keyword>
<dbReference type="PROSITE" id="PS00678">
    <property type="entry name" value="WD_REPEATS_1"/>
    <property type="match status" value="2"/>
</dbReference>
<dbReference type="InterPro" id="IPR042095">
    <property type="entry name" value="SUMF_sf"/>
</dbReference>
<feature type="repeat" description="WD" evidence="3">
    <location>
        <begin position="775"/>
        <end position="805"/>
    </location>
</feature>
<dbReference type="InterPro" id="IPR005532">
    <property type="entry name" value="SUMF_dom"/>
</dbReference>
<dbReference type="InterPro" id="IPR016187">
    <property type="entry name" value="CTDL_fold"/>
</dbReference>
<evidence type="ECO:0000313" key="10">
    <source>
        <dbReference type="Proteomes" id="UP001320876"/>
    </source>
</evidence>
<name>A0ABT3GBZ5_9BACT</name>
<dbReference type="InterPro" id="IPR027417">
    <property type="entry name" value="P-loop_NTPase"/>
</dbReference>
<keyword evidence="1 3" id="KW-0853">WD repeat</keyword>
<dbReference type="InterPro" id="IPR011047">
    <property type="entry name" value="Quinoprotein_ADH-like_sf"/>
</dbReference>
<evidence type="ECO:0000256" key="3">
    <source>
        <dbReference type="PROSITE-ProRule" id="PRU00221"/>
    </source>
</evidence>
<dbReference type="InterPro" id="IPR015943">
    <property type="entry name" value="WD40/YVTN_repeat-like_dom_sf"/>
</dbReference>
<dbReference type="SMART" id="SM00320">
    <property type="entry name" value="WD40"/>
    <property type="match status" value="5"/>
</dbReference>
<keyword evidence="6" id="KW-0472">Membrane</keyword>
<sequence length="1311" mass="144621">MADTITTPAGATPDRPWLGLAHFTAADRDYFYGREEEIRHLADRVRRTPLVILYGVSGYGKSSLLGAGLIPTLEEVGFAVTMMRRCYEALAERPLVDDVIAEILARHPGAKLRPADRPPTLWEFFHDLTQPWFQEPGSDSEATARPVLVLDQFEEIFTRGEDRETHDKEADARARAHAQDFLEQLSDLIENRPPAALRAMLESGAAEERRAILSQFHFDARPVRCVLALRDDFLAHLERWRRAMPSIMEHRVELQLLSGPQAVEAVFKPGTKRPDQPPIIPRKAAEAIVRRVAQLAPDTPLQEIQAVPSLLSLLCEQLNSTRLAEENPLPEISIADVELRSTHILQQFYLECFASIPVSDREKVRAFVEDGMISETGHRHPVAREAAEHQLRKAGVLDPSGVFDELIGRRLLSAEEQRGSSLLEITHDVLIPLILESRNERQERWRKEEQERELAAEREKLAAAALQSRRRLYIAIGMAALTLLAVASAIFGFLARREAVLQRDESRYHEGLAWMFRAHVAKERGAEYPGMLLYAATAIGFEGSGRTDEAEVPHRYITSQRDRRRHEEATKWLKGLPSYLPVWSSPLAPVPLEALAVSPSGRHVAAGGQDGKVMLWDFSSAGPATVISTDAPAIADLSFAPDGTCLMVATGKETHCWNFETRTFSAQPLAAATAIGYGSNAESLISAQASGELSIRNDGQEIILQTGSPTPAARIAQDGVASRTVATVPDRGLLVFFPEVGKAANAWMSEGWNLPKPSNTSPPPQWLCSDASAAAISPDGTFLAVGSRNGSISIWDAATAVKLAEISPDQRHRDRILDLAFRSDGLALVSASGDGRIRIWRLAPAQPAPSLVATLTGHIGPVNRVRFLAGGELLASCGADGSAKLWNVSEQTSNHSGLYRYVREGWYRLGLDTDPPRWGGKSGFIDLPETSLPFLWQRPSPATGVMTVLQSEQEWPGVISLMPGLSEADRMTTASKVTTYLSEEADKGAAAGRWNLVRMRLSQWRKIGRPASETLERLEREVAVLASEGKNFTTGDQIDLVWCRAGTFTMGSPDTDPERRDEGEIPHQVTLSTGFWIGKREVSQGEWKTVMNSNPSEYDELGAQHPIERIDWHQAMDFCRKLTDRERARGSLPAGWEYSLPTEAQWEYACRAGGQSVYCYGDEPGELHAYGNFRDLSNAKVFPPDPQNPADLAQDDGQPVTSPVGRYQANRWGIHDMHGNVREWCRDRLVPQNQKHFKPGDVVPPDPLGDNGNGREIRGGSWKSHPRDCRSARGFAQAATSSTPDVGMRVVLTRIREAPAAGAVKAPASND</sequence>
<dbReference type="PROSITE" id="PS50082">
    <property type="entry name" value="WD_REPEATS_2"/>
    <property type="match status" value="4"/>
</dbReference>
<keyword evidence="6" id="KW-0812">Transmembrane</keyword>
<dbReference type="PROSITE" id="PS50294">
    <property type="entry name" value="WD_REPEATS_REGION"/>
    <property type="match status" value="2"/>
</dbReference>
<keyword evidence="2" id="KW-0677">Repeat</keyword>
<gene>
    <name evidence="9" type="ORF">OKA05_01200</name>
</gene>
<dbReference type="SUPFAM" id="SSF52540">
    <property type="entry name" value="P-loop containing nucleoside triphosphate hydrolases"/>
    <property type="match status" value="1"/>
</dbReference>
<dbReference type="EMBL" id="JAPDDT010000001">
    <property type="protein sequence ID" value="MCW1921149.1"/>
    <property type="molecule type" value="Genomic_DNA"/>
</dbReference>
<protein>
    <submittedName>
        <fullName evidence="9">SUMF1/EgtB/PvdO family nonheme iron enzyme</fullName>
    </submittedName>
</protein>
<dbReference type="Pfam" id="PF03781">
    <property type="entry name" value="FGE-sulfatase"/>
    <property type="match status" value="1"/>
</dbReference>
<dbReference type="InterPro" id="IPR051043">
    <property type="entry name" value="Sulfatase_Mod_Factor_Kinase"/>
</dbReference>
<proteinExistence type="predicted"/>
<evidence type="ECO:0000256" key="4">
    <source>
        <dbReference type="SAM" id="Coils"/>
    </source>
</evidence>
<evidence type="ECO:0000256" key="2">
    <source>
        <dbReference type="ARBA" id="ARBA00022737"/>
    </source>
</evidence>
<dbReference type="InterPro" id="IPR049052">
    <property type="entry name" value="nSTAND1"/>
</dbReference>
<dbReference type="Proteomes" id="UP001320876">
    <property type="component" value="Unassembled WGS sequence"/>
</dbReference>
<evidence type="ECO:0000256" key="5">
    <source>
        <dbReference type="SAM" id="MobiDB-lite"/>
    </source>
</evidence>
<feature type="transmembrane region" description="Helical" evidence="6">
    <location>
        <begin position="472"/>
        <end position="495"/>
    </location>
</feature>
<reference evidence="9 10" key="1">
    <citation type="submission" date="2022-10" db="EMBL/GenBank/DDBJ databases">
        <title>Luteolibacter arcticus strain CCTCC AB 2014275, whole genome shotgun sequencing project.</title>
        <authorList>
            <person name="Zhao G."/>
            <person name="Shen L."/>
        </authorList>
    </citation>
    <scope>NUCLEOTIDE SEQUENCE [LARGE SCALE GENOMIC DNA]</scope>
    <source>
        <strain evidence="9 10">CCTCC AB 2014275</strain>
    </source>
</reference>
<keyword evidence="6" id="KW-1133">Transmembrane helix</keyword>
<evidence type="ECO:0000256" key="6">
    <source>
        <dbReference type="SAM" id="Phobius"/>
    </source>
</evidence>
<feature type="domain" description="Sulfatase-modifying factor enzyme-like" evidence="7">
    <location>
        <begin position="1039"/>
        <end position="1291"/>
    </location>
</feature>
<dbReference type="Pfam" id="PF00400">
    <property type="entry name" value="WD40"/>
    <property type="match status" value="4"/>
</dbReference>
<dbReference type="InterPro" id="IPR019775">
    <property type="entry name" value="WD40_repeat_CS"/>
</dbReference>
<evidence type="ECO:0000256" key="1">
    <source>
        <dbReference type="ARBA" id="ARBA00022574"/>
    </source>
</evidence>
<dbReference type="Gene3D" id="3.40.50.300">
    <property type="entry name" value="P-loop containing nucleotide triphosphate hydrolases"/>
    <property type="match status" value="1"/>
</dbReference>
<feature type="repeat" description="WD" evidence="3">
    <location>
        <begin position="855"/>
        <end position="896"/>
    </location>
</feature>
<feature type="region of interest" description="Disordered" evidence="5">
    <location>
        <begin position="1235"/>
        <end position="1267"/>
    </location>
</feature>
<accession>A0ABT3GBZ5</accession>
<dbReference type="Gene3D" id="2.130.10.10">
    <property type="entry name" value="YVTN repeat-like/Quinoprotein amine dehydrogenase"/>
    <property type="match status" value="2"/>
</dbReference>
<dbReference type="Gene3D" id="3.90.1580.10">
    <property type="entry name" value="paralog of FGE (formylglycine-generating enzyme)"/>
    <property type="match status" value="1"/>
</dbReference>
<comment type="caution">
    <text evidence="9">The sequence shown here is derived from an EMBL/GenBank/DDBJ whole genome shotgun (WGS) entry which is preliminary data.</text>
</comment>
<feature type="repeat" description="WD" evidence="3">
    <location>
        <begin position="809"/>
        <end position="850"/>
    </location>
</feature>
<dbReference type="Pfam" id="PF20703">
    <property type="entry name" value="nSTAND1"/>
    <property type="match status" value="1"/>
</dbReference>
<feature type="coiled-coil region" evidence="4">
    <location>
        <begin position="440"/>
        <end position="467"/>
    </location>
</feature>
<keyword evidence="10" id="KW-1185">Reference proteome</keyword>
<feature type="repeat" description="WD" evidence="3">
    <location>
        <begin position="592"/>
        <end position="626"/>
    </location>
</feature>
<dbReference type="PANTHER" id="PTHR23150">
    <property type="entry name" value="SULFATASE MODIFYING FACTOR 1, 2"/>
    <property type="match status" value="1"/>
</dbReference>
<dbReference type="PANTHER" id="PTHR23150:SF19">
    <property type="entry name" value="FORMYLGLYCINE-GENERATING ENZYME"/>
    <property type="match status" value="1"/>
</dbReference>
<feature type="region of interest" description="Disordered" evidence="5">
    <location>
        <begin position="1181"/>
        <end position="1201"/>
    </location>
</feature>
<feature type="domain" description="Novel STAND NTPase 1" evidence="8">
    <location>
        <begin position="16"/>
        <end position="458"/>
    </location>
</feature>
<evidence type="ECO:0000313" key="9">
    <source>
        <dbReference type="EMBL" id="MCW1921149.1"/>
    </source>
</evidence>